<dbReference type="KEGG" id="psyo:PB01_06320"/>
<keyword evidence="2" id="KW-1185">Reference proteome</keyword>
<name>A0A5J6SKK4_9BACI</name>
<sequence length="82" mass="9849">MTNWELETFKRLQTYTALLISTIRIEDIENYSAEEFVIFFNDKKTTAIQNEKINIFSTDIEREIKKYSEQIKLCMEIFKVSI</sequence>
<dbReference type="EMBL" id="CP031223">
    <property type="protein sequence ID" value="QFF98470.1"/>
    <property type="molecule type" value="Genomic_DNA"/>
</dbReference>
<dbReference type="Proteomes" id="UP000325517">
    <property type="component" value="Chromosome"/>
</dbReference>
<dbReference type="RefSeq" id="WP_151699411.1">
    <property type="nucleotide sequence ID" value="NZ_CP031223.1"/>
</dbReference>
<gene>
    <name evidence="1" type="ORF">PB01_06320</name>
</gene>
<organism evidence="1 2">
    <name type="scientific">Psychrobacillus glaciei</name>
    <dbReference type="NCBI Taxonomy" id="2283160"/>
    <lineage>
        <taxon>Bacteria</taxon>
        <taxon>Bacillati</taxon>
        <taxon>Bacillota</taxon>
        <taxon>Bacilli</taxon>
        <taxon>Bacillales</taxon>
        <taxon>Bacillaceae</taxon>
        <taxon>Psychrobacillus</taxon>
    </lineage>
</organism>
<dbReference type="AlphaFoldDB" id="A0A5J6SKK4"/>
<dbReference type="OrthoDB" id="2079676at2"/>
<evidence type="ECO:0000313" key="2">
    <source>
        <dbReference type="Proteomes" id="UP000325517"/>
    </source>
</evidence>
<evidence type="ECO:0000313" key="1">
    <source>
        <dbReference type="EMBL" id="QFF98470.1"/>
    </source>
</evidence>
<protein>
    <submittedName>
        <fullName evidence="1">Uncharacterized protein</fullName>
    </submittedName>
</protein>
<reference evidence="1 2" key="1">
    <citation type="submission" date="2018-07" db="EMBL/GenBank/DDBJ databases">
        <title>Complete genome sequence of Psychrobacillus sp. PB01, isolated from iceberg, and comparative genome analysis of Psychrobacillus strains.</title>
        <authorList>
            <person name="Lee P.C."/>
        </authorList>
    </citation>
    <scope>NUCLEOTIDE SEQUENCE [LARGE SCALE GENOMIC DNA]</scope>
    <source>
        <strain evidence="1 2">PB01</strain>
    </source>
</reference>
<accession>A0A5J6SKK4</accession>
<proteinExistence type="predicted"/>